<dbReference type="GO" id="GO:0065003">
    <property type="term" value="P:protein-containing complex assembly"/>
    <property type="evidence" value="ECO:0007669"/>
    <property type="project" value="InterPro"/>
</dbReference>
<proteinExistence type="inferred from homology"/>
<feature type="domain" description="Nitrogenase/oxidoreductase component 1" evidence="7">
    <location>
        <begin position="37"/>
        <end position="442"/>
    </location>
</feature>
<comment type="pathway">
    <text evidence="2">Cofactor biosynthesis; Fe-Mo cofactor biosynthesis.</text>
</comment>
<dbReference type="RefSeq" id="WP_013418193.1">
    <property type="nucleotide sequence ID" value="NC_014664.1"/>
</dbReference>
<dbReference type="PROSITE" id="PS00090">
    <property type="entry name" value="NITROGENASE_1_2"/>
    <property type="match status" value="1"/>
</dbReference>
<dbReference type="Gene3D" id="3.40.50.1980">
    <property type="entry name" value="Nitrogenase molybdenum iron protein domain"/>
    <property type="match status" value="1"/>
</dbReference>
<dbReference type="KEGG" id="rva:Rvan_0507"/>
<keyword evidence="9" id="KW-1185">Reference proteome</keyword>
<name>E3HYP8_RHOVT</name>
<dbReference type="EMBL" id="CP002292">
    <property type="protein sequence ID" value="ADP69789.1"/>
    <property type="molecule type" value="Genomic_DNA"/>
</dbReference>
<evidence type="ECO:0000256" key="3">
    <source>
        <dbReference type="ARBA" id="ARBA00011002"/>
    </source>
</evidence>
<dbReference type="SUPFAM" id="SSF53807">
    <property type="entry name" value="Helical backbone' metal receptor"/>
    <property type="match status" value="1"/>
</dbReference>
<keyword evidence="8" id="KW-0560">Oxidoreductase</keyword>
<dbReference type="InterPro" id="IPR005973">
    <property type="entry name" value="NifE"/>
</dbReference>
<evidence type="ECO:0000313" key="8">
    <source>
        <dbReference type="EMBL" id="ADP69789.1"/>
    </source>
</evidence>
<evidence type="ECO:0000259" key="7">
    <source>
        <dbReference type="Pfam" id="PF00148"/>
    </source>
</evidence>
<evidence type="ECO:0000256" key="4">
    <source>
        <dbReference type="ARBA" id="ARBA00013280"/>
    </source>
</evidence>
<organism evidence="8 9">
    <name type="scientific">Rhodomicrobium vannielii (strain ATCC 17100 / DSM 162 / LMG 4299 / NCIMB 10020 / ATH 3.1.1)</name>
    <dbReference type="NCBI Taxonomy" id="648757"/>
    <lineage>
        <taxon>Bacteria</taxon>
        <taxon>Pseudomonadati</taxon>
        <taxon>Pseudomonadota</taxon>
        <taxon>Alphaproteobacteria</taxon>
        <taxon>Hyphomicrobiales</taxon>
        <taxon>Hyphomicrobiaceae</taxon>
        <taxon>Rhodomicrobium</taxon>
    </lineage>
</organism>
<evidence type="ECO:0000313" key="9">
    <source>
        <dbReference type="Proteomes" id="UP000001399"/>
    </source>
</evidence>
<dbReference type="HOGENOM" id="CLU_025876_1_1_5"/>
<dbReference type="OrthoDB" id="9762718at2"/>
<dbReference type="STRING" id="648757.Rvan_0507"/>
<evidence type="ECO:0000256" key="1">
    <source>
        <dbReference type="ARBA" id="ARBA00003171"/>
    </source>
</evidence>
<dbReference type="NCBIfam" id="TIGR01283">
    <property type="entry name" value="nifE"/>
    <property type="match status" value="1"/>
</dbReference>
<dbReference type="Pfam" id="PF00148">
    <property type="entry name" value="Oxidored_nitro"/>
    <property type="match status" value="1"/>
</dbReference>
<dbReference type="InterPro" id="IPR000510">
    <property type="entry name" value="Nase/OxRdtase_comp1"/>
</dbReference>
<dbReference type="Gene3D" id="3.40.50.12380">
    <property type="entry name" value="Nitrogenase MoFe cofactor biosynthesis protein NifE, C-terminal"/>
    <property type="match status" value="1"/>
</dbReference>
<dbReference type="eggNOG" id="COG2710">
    <property type="taxonomic scope" value="Bacteria"/>
</dbReference>
<dbReference type="AlphaFoldDB" id="E3HYP8"/>
<gene>
    <name evidence="8" type="ordered locus">Rvan_0507</name>
</gene>
<keyword evidence="5 6" id="KW-0535">Nitrogen fixation</keyword>
<dbReference type="InterPro" id="IPR049939">
    <property type="entry name" value="NifE-like"/>
</dbReference>
<dbReference type="PANTHER" id="PTHR42956:SF1">
    <property type="entry name" value="NITROGENASE IRON-MOLYBDENUM COFACTOR BIOSYNTHESIS PROTEIN NIFE"/>
    <property type="match status" value="1"/>
</dbReference>
<accession>E3HYP8</accession>
<evidence type="ECO:0000256" key="5">
    <source>
        <dbReference type="ARBA" id="ARBA00023231"/>
    </source>
</evidence>
<comment type="similarity">
    <text evidence="3 6">Belongs to the NifD/NifK/NifE/NifN family.</text>
</comment>
<protein>
    <recommendedName>
        <fullName evidence="4">Nitrogenase iron-molybdenum cofactor biosynthesis protein NifE</fullName>
    </recommendedName>
</protein>
<dbReference type="GO" id="GO:0016163">
    <property type="term" value="F:nitrogenase activity"/>
    <property type="evidence" value="ECO:0007669"/>
    <property type="project" value="InterPro"/>
</dbReference>
<dbReference type="Proteomes" id="UP000001399">
    <property type="component" value="Chromosome"/>
</dbReference>
<sequence length="461" mass="50427">MNADEILALKTEPDCAHNNKEKSGCARPQPGSTQGGCCFDGARNALLPIADAAHIVHGPIGCAGSSWDNRGSRSSGADTFRMGMTTDLSDMDVILGRGEKRLFHAIRQCVEAHRPPAIFVYTTCVPAMHGDDIVAVSKAASKRFDLPVIPVDCAGFYGNKNLGNRIAGDVVYKRVIGTREPDPVPASAERPGIRTHDVNLIGEWNVGGEFWNVAPLFDELGLRVLCTFSGDARFREVQTMHRAEANMVVCSKAMIHVARHLKEDHGTPFFEGSFYGVRDTSNAFRDFARLIGDANLTDRTEAMIAREEARVTSALAPFRDRLSGKRVLVFAGGYKSWSLVSAMQDLGMIVVATGTEKSTEEDKARIKALMGDDALMISDNDQNGLIRAFHDGAADLMVAGDRYIYSSLKSRIPFLDIDHVRRIGYAGYEGAIELARNVERAVNSPVWRKAGMRPQVQRRAA</sequence>
<evidence type="ECO:0000256" key="2">
    <source>
        <dbReference type="ARBA" id="ARBA00005155"/>
    </source>
</evidence>
<dbReference type="UniPathway" id="UPA00782"/>
<dbReference type="InterPro" id="IPR000318">
    <property type="entry name" value="Nase_comp1_CS"/>
</dbReference>
<reference evidence="9" key="1">
    <citation type="journal article" date="2011" name="J. Bacteriol.">
        <title>Genome sequences of eight morphologically diverse alphaproteobacteria.</title>
        <authorList>
            <consortium name="US DOE Joint Genome Institute"/>
            <person name="Brown P.J."/>
            <person name="Kysela D.T."/>
            <person name="Buechlein A."/>
            <person name="Hemmerich C."/>
            <person name="Brun Y.V."/>
        </authorList>
    </citation>
    <scope>NUCLEOTIDE SEQUENCE [LARGE SCALE GENOMIC DNA]</scope>
    <source>
        <strain evidence="9">ATCC 17100 / ATH 3.1.1 / DSM 162 / LMG 4299</strain>
    </source>
</reference>
<dbReference type="PANTHER" id="PTHR42956">
    <property type="entry name" value="NITROGENASE IRON-MOLYBDENUM COFACTOR BIOSYNTHESIS PROTEIN NIFE"/>
    <property type="match status" value="1"/>
</dbReference>
<comment type="function">
    <text evidence="1">This protein may play a role in the biosynthesis of the prosthetic group of nitrogenase (FeMo cofactor).</text>
</comment>
<dbReference type="PROSITE" id="PS00699">
    <property type="entry name" value="NITROGENASE_1_1"/>
    <property type="match status" value="1"/>
</dbReference>
<evidence type="ECO:0000256" key="6">
    <source>
        <dbReference type="RuleBase" id="RU004021"/>
    </source>
</evidence>